<dbReference type="AlphaFoldDB" id="A0A6C0KXK7"/>
<proteinExistence type="predicted"/>
<protein>
    <submittedName>
        <fullName evidence="2">Uncharacterized protein</fullName>
    </submittedName>
</protein>
<keyword evidence="1" id="KW-0472">Membrane</keyword>
<keyword evidence="1" id="KW-0812">Transmembrane</keyword>
<dbReference type="EMBL" id="MN740989">
    <property type="protein sequence ID" value="QHU21410.1"/>
    <property type="molecule type" value="Genomic_DNA"/>
</dbReference>
<feature type="transmembrane region" description="Helical" evidence="1">
    <location>
        <begin position="15"/>
        <end position="35"/>
    </location>
</feature>
<sequence length="119" mass="13685">MAPLPKSLKELCTPAFFYFVVSMISLIVMVLGNLGNTSKFNLGLFSVYVPNVTFIFIVQFFYVLFWTWILNLICKDNRKGFAWFLVLIPFILSFLLIGVISTKEGAKNMGKKMIRNTKR</sequence>
<organism evidence="2">
    <name type="scientific">viral metagenome</name>
    <dbReference type="NCBI Taxonomy" id="1070528"/>
    <lineage>
        <taxon>unclassified sequences</taxon>
        <taxon>metagenomes</taxon>
        <taxon>organismal metagenomes</taxon>
    </lineage>
</organism>
<evidence type="ECO:0000256" key="1">
    <source>
        <dbReference type="SAM" id="Phobius"/>
    </source>
</evidence>
<reference evidence="2" key="1">
    <citation type="journal article" date="2020" name="Nature">
        <title>Giant virus diversity and host interactions through global metagenomics.</title>
        <authorList>
            <person name="Schulz F."/>
            <person name="Roux S."/>
            <person name="Paez-Espino D."/>
            <person name="Jungbluth S."/>
            <person name="Walsh D.A."/>
            <person name="Denef V.J."/>
            <person name="McMahon K.D."/>
            <person name="Konstantinidis K.T."/>
            <person name="Eloe-Fadrosh E.A."/>
            <person name="Kyrpides N.C."/>
            <person name="Woyke T."/>
        </authorList>
    </citation>
    <scope>NUCLEOTIDE SEQUENCE</scope>
    <source>
        <strain evidence="2">GVMAG-S-3300013094-109</strain>
    </source>
</reference>
<accession>A0A6C0KXK7</accession>
<feature type="transmembrane region" description="Helical" evidence="1">
    <location>
        <begin position="81"/>
        <end position="102"/>
    </location>
</feature>
<evidence type="ECO:0000313" key="2">
    <source>
        <dbReference type="EMBL" id="QHU21410.1"/>
    </source>
</evidence>
<feature type="transmembrane region" description="Helical" evidence="1">
    <location>
        <begin position="47"/>
        <end position="69"/>
    </location>
</feature>
<keyword evidence="1" id="KW-1133">Transmembrane helix</keyword>
<name>A0A6C0KXK7_9ZZZZ</name>